<dbReference type="GO" id="GO:0046654">
    <property type="term" value="P:tetrahydrofolate biosynthetic process"/>
    <property type="evidence" value="ECO:0007669"/>
    <property type="project" value="TreeGrafter"/>
</dbReference>
<dbReference type="GO" id="GO:0005829">
    <property type="term" value="C:cytosol"/>
    <property type="evidence" value="ECO:0007669"/>
    <property type="project" value="TreeGrafter"/>
</dbReference>
<dbReference type="InterPro" id="IPR000489">
    <property type="entry name" value="Pterin-binding_dom"/>
</dbReference>
<dbReference type="PANTHER" id="PTHR20941:SF1">
    <property type="entry name" value="FOLIC ACID SYNTHESIS PROTEIN FOL1"/>
    <property type="match status" value="1"/>
</dbReference>
<comment type="cofactor">
    <cofactor evidence="2">
        <name>Mg(2+)</name>
        <dbReference type="ChEBI" id="CHEBI:18420"/>
    </cofactor>
</comment>
<evidence type="ECO:0000256" key="4">
    <source>
        <dbReference type="ARBA" id="ARBA00009503"/>
    </source>
</evidence>
<dbReference type="InterPro" id="IPR006390">
    <property type="entry name" value="DHP_synth_dom"/>
</dbReference>
<dbReference type="InterPro" id="IPR011005">
    <property type="entry name" value="Dihydropteroate_synth-like_sf"/>
</dbReference>
<accession>E0RPJ1</accession>
<reference evidence="13 14" key="2">
    <citation type="journal article" date="2010" name="J. Bacteriol.">
        <title>Genome sequence of the polysaccharide-degrading, thermophilic anaerobe Spirochaeta thermophila DSM 6192.</title>
        <authorList>
            <person name="Angelov A."/>
            <person name="Liebl S."/>
            <person name="Ballschmiter M."/>
            <person name="Bomeke M."/>
            <person name="Lehmann R."/>
            <person name="Liesegang H."/>
            <person name="Daniel R."/>
            <person name="Liebl W."/>
        </authorList>
    </citation>
    <scope>NUCLEOTIDE SEQUENCE [LARGE SCALE GENOMIC DNA]</scope>
    <source>
        <strain evidence="14">ATCC 49972 / DSM 6192 / RI 19.B1</strain>
    </source>
</reference>
<evidence type="ECO:0000256" key="7">
    <source>
        <dbReference type="ARBA" id="ARBA00022679"/>
    </source>
</evidence>
<evidence type="ECO:0000256" key="10">
    <source>
        <dbReference type="ARBA" id="ARBA00022909"/>
    </source>
</evidence>
<keyword evidence="10" id="KW-0289">Folate biosynthesis</keyword>
<dbReference type="KEGG" id="sta:STHERM_c18380"/>
<evidence type="ECO:0000313" key="14">
    <source>
        <dbReference type="Proteomes" id="UP000001296"/>
    </source>
</evidence>
<evidence type="ECO:0000256" key="9">
    <source>
        <dbReference type="ARBA" id="ARBA00022842"/>
    </source>
</evidence>
<comment type="pathway">
    <text evidence="3">Cofactor biosynthesis; tetrahydrofolate biosynthesis; 7,8-dihydrofolate from 2-amino-4-hydroxy-6-hydroxymethyl-7,8-dihydropteridine diphosphate and 4-aminobenzoate: step 1/2.</text>
</comment>
<reference key="1">
    <citation type="submission" date="2009-08" db="EMBL/GenBank/DDBJ databases">
        <title>The genome sequence of Spirochaeta thermophila DSM6192.</title>
        <authorList>
            <person name="Angelov A."/>
            <person name="Mientus M."/>
            <person name="Wittenberg S."/>
            <person name="Lehmann R."/>
            <person name="Liesegang H."/>
            <person name="Daniel R."/>
            <person name="Liebl W."/>
        </authorList>
    </citation>
    <scope>NUCLEOTIDE SEQUENCE</scope>
    <source>
        <strain>DSM 6192</strain>
    </source>
</reference>
<keyword evidence="9" id="KW-0460">Magnesium</keyword>
<comment type="similarity">
    <text evidence="4">Belongs to the DHPS family.</text>
</comment>
<dbReference type="EC" id="2.5.1.15" evidence="5"/>
<feature type="domain" description="Pterin-binding" evidence="12">
    <location>
        <begin position="31"/>
        <end position="283"/>
    </location>
</feature>
<evidence type="ECO:0000256" key="5">
    <source>
        <dbReference type="ARBA" id="ARBA00012458"/>
    </source>
</evidence>
<dbReference type="PANTHER" id="PTHR20941">
    <property type="entry name" value="FOLATE SYNTHESIS PROTEINS"/>
    <property type="match status" value="1"/>
</dbReference>
<evidence type="ECO:0000256" key="6">
    <source>
        <dbReference type="ARBA" id="ARBA00016919"/>
    </source>
</evidence>
<evidence type="ECO:0000259" key="12">
    <source>
        <dbReference type="PROSITE" id="PS50972"/>
    </source>
</evidence>
<dbReference type="Pfam" id="PF00809">
    <property type="entry name" value="Pterin_bind"/>
    <property type="match status" value="1"/>
</dbReference>
<dbReference type="Gene3D" id="3.20.20.20">
    <property type="entry name" value="Dihydropteroate synthase-like"/>
    <property type="match status" value="1"/>
</dbReference>
<proteinExistence type="inferred from homology"/>
<dbReference type="GO" id="GO:0046656">
    <property type="term" value="P:folic acid biosynthetic process"/>
    <property type="evidence" value="ECO:0007669"/>
    <property type="project" value="UniProtKB-KW"/>
</dbReference>
<dbReference type="GO" id="GO:0004156">
    <property type="term" value="F:dihydropteroate synthase activity"/>
    <property type="evidence" value="ECO:0007669"/>
    <property type="project" value="UniProtKB-EC"/>
</dbReference>
<gene>
    <name evidence="13" type="ordered locus">STHERM_c18380</name>
</gene>
<evidence type="ECO:0000256" key="1">
    <source>
        <dbReference type="ARBA" id="ARBA00000012"/>
    </source>
</evidence>
<keyword evidence="7 13" id="KW-0808">Transferase</keyword>
<dbReference type="Proteomes" id="UP000001296">
    <property type="component" value="Chromosome"/>
</dbReference>
<dbReference type="NCBIfam" id="TIGR01496">
    <property type="entry name" value="DHPS"/>
    <property type="match status" value="1"/>
</dbReference>
<organism evidence="13 14">
    <name type="scientific">Winmispira thermophila (strain ATCC 49972 / DSM 6192 / RI 19.B1)</name>
    <name type="common">Spirochaeta thermophila</name>
    <dbReference type="NCBI Taxonomy" id="665571"/>
    <lineage>
        <taxon>Bacteria</taxon>
        <taxon>Pseudomonadati</taxon>
        <taxon>Spirochaetota</taxon>
        <taxon>Spirochaetia</taxon>
        <taxon>Winmispirales</taxon>
        <taxon>Winmispiraceae</taxon>
        <taxon>Winmispira</taxon>
    </lineage>
</organism>
<dbReference type="PROSITE" id="PS00793">
    <property type="entry name" value="DHPS_2"/>
    <property type="match status" value="1"/>
</dbReference>
<evidence type="ECO:0000313" key="13">
    <source>
        <dbReference type="EMBL" id="ADN02773.1"/>
    </source>
</evidence>
<evidence type="ECO:0000256" key="2">
    <source>
        <dbReference type="ARBA" id="ARBA00001946"/>
    </source>
</evidence>
<evidence type="ECO:0000256" key="11">
    <source>
        <dbReference type="ARBA" id="ARBA00030193"/>
    </source>
</evidence>
<name>E0RPJ1_WINT6</name>
<dbReference type="PaxDb" id="665571-STHERM_c18380"/>
<dbReference type="HOGENOM" id="CLU_008023_0_2_12"/>
<comment type="catalytic activity">
    <reaction evidence="1">
        <text>(7,8-dihydropterin-6-yl)methyl diphosphate + 4-aminobenzoate = 7,8-dihydropteroate + diphosphate</text>
        <dbReference type="Rhea" id="RHEA:19949"/>
        <dbReference type="ChEBI" id="CHEBI:17836"/>
        <dbReference type="ChEBI" id="CHEBI:17839"/>
        <dbReference type="ChEBI" id="CHEBI:33019"/>
        <dbReference type="ChEBI" id="CHEBI:72950"/>
        <dbReference type="EC" id="2.5.1.15"/>
    </reaction>
</comment>
<dbReference type="PROSITE" id="PS50972">
    <property type="entry name" value="PTERIN_BINDING"/>
    <property type="match status" value="1"/>
</dbReference>
<dbReference type="EMBL" id="CP001698">
    <property type="protein sequence ID" value="ADN02773.1"/>
    <property type="molecule type" value="Genomic_DNA"/>
</dbReference>
<dbReference type="InterPro" id="IPR045031">
    <property type="entry name" value="DHP_synth-like"/>
</dbReference>
<dbReference type="FunFam" id="3.20.20.20:FF:000006">
    <property type="entry name" value="Dihydropteroate synthase"/>
    <property type="match status" value="1"/>
</dbReference>
<protein>
    <recommendedName>
        <fullName evidence="6">Dihydropteroate synthase</fullName>
        <ecNumber evidence="5">2.5.1.15</ecNumber>
    </recommendedName>
    <alternativeName>
        <fullName evidence="11">Dihydropteroate pyrophosphorylase</fullName>
    </alternativeName>
</protein>
<dbReference type="GO" id="GO:0046872">
    <property type="term" value="F:metal ion binding"/>
    <property type="evidence" value="ECO:0007669"/>
    <property type="project" value="UniProtKB-KW"/>
</dbReference>
<evidence type="ECO:0000256" key="8">
    <source>
        <dbReference type="ARBA" id="ARBA00022723"/>
    </source>
</evidence>
<sequence>MRAPSACLWYTAPMKALRLASGALLPYERRPLIMGIVNTTPDSFYPGSRASGEEAVRRAVALVEEGADLLDIGAESSRPGSDYVSEEEELARLVPVVREVRRLVDVPISVDTRKARVAREALDAGADIVNDISALRDDPDLARLVAERGVPVVLMHMRGTPRTMQIDPHYDDPVEEVRRELLSFVEHALEAGVHRDQIIIDPGFGFGKRREDNLLLLKHLDVFVSTGYPVLVGVSRKSFIGLTLGREVEERLSGTLACHYHAALKGAAILRVHDVKATRDLILMKEAVEGATLPSGPAAES</sequence>
<keyword evidence="8" id="KW-0479">Metal-binding</keyword>
<dbReference type="SUPFAM" id="SSF51717">
    <property type="entry name" value="Dihydropteroate synthetase-like"/>
    <property type="match status" value="1"/>
</dbReference>
<dbReference type="AlphaFoldDB" id="E0RPJ1"/>
<dbReference type="eggNOG" id="COG0294">
    <property type="taxonomic scope" value="Bacteria"/>
</dbReference>
<evidence type="ECO:0000256" key="3">
    <source>
        <dbReference type="ARBA" id="ARBA00004763"/>
    </source>
</evidence>
<dbReference type="CDD" id="cd00739">
    <property type="entry name" value="DHPS"/>
    <property type="match status" value="1"/>
</dbReference>